<gene>
    <name evidence="15" type="ORF">HYC85_010264</name>
</gene>
<keyword evidence="9 13" id="KW-0472">Membrane</keyword>
<evidence type="ECO:0000259" key="14">
    <source>
        <dbReference type="Pfam" id="PF00999"/>
    </source>
</evidence>
<feature type="domain" description="Cation/H+ exchanger transmembrane" evidence="14">
    <location>
        <begin position="278"/>
        <end position="475"/>
    </location>
</feature>
<comment type="catalytic activity">
    <reaction evidence="11">
        <text>Na(+)(in) + H(+)(out) = Na(+)(out) + H(+)(in)</text>
        <dbReference type="Rhea" id="RHEA:29419"/>
        <dbReference type="ChEBI" id="CHEBI:15378"/>
        <dbReference type="ChEBI" id="CHEBI:29101"/>
    </reaction>
</comment>
<evidence type="ECO:0000256" key="10">
    <source>
        <dbReference type="ARBA" id="ARBA00023201"/>
    </source>
</evidence>
<dbReference type="GO" id="GO:0005886">
    <property type="term" value="C:plasma membrane"/>
    <property type="evidence" value="ECO:0007669"/>
    <property type="project" value="TreeGrafter"/>
</dbReference>
<evidence type="ECO:0000256" key="13">
    <source>
        <dbReference type="SAM" id="Phobius"/>
    </source>
</evidence>
<feature type="transmembrane region" description="Helical" evidence="13">
    <location>
        <begin position="347"/>
        <end position="367"/>
    </location>
</feature>
<feature type="transmembrane region" description="Helical" evidence="13">
    <location>
        <begin position="300"/>
        <end position="327"/>
    </location>
</feature>
<evidence type="ECO:0000256" key="3">
    <source>
        <dbReference type="ARBA" id="ARBA00022538"/>
    </source>
</evidence>
<evidence type="ECO:0000256" key="8">
    <source>
        <dbReference type="ARBA" id="ARBA00023065"/>
    </source>
</evidence>
<dbReference type="InterPro" id="IPR006153">
    <property type="entry name" value="Cation/H_exchanger_TM"/>
</dbReference>
<evidence type="ECO:0000256" key="12">
    <source>
        <dbReference type="ARBA" id="ARBA00047912"/>
    </source>
</evidence>
<comment type="catalytic activity">
    <reaction evidence="12">
        <text>K(+)(in) + H(+)(out) = K(+)(out) + H(+)(in)</text>
        <dbReference type="Rhea" id="RHEA:29467"/>
        <dbReference type="ChEBI" id="CHEBI:15378"/>
        <dbReference type="ChEBI" id="CHEBI:29103"/>
    </reaction>
</comment>
<feature type="transmembrane region" description="Helical" evidence="13">
    <location>
        <begin position="27"/>
        <end position="45"/>
    </location>
</feature>
<comment type="caution">
    <text evidence="15">The sequence shown here is derived from an EMBL/GenBank/DDBJ whole genome shotgun (WGS) entry which is preliminary data.</text>
</comment>
<dbReference type="AlphaFoldDB" id="A0A7J7HHE9"/>
<comment type="subcellular location">
    <subcellularLocation>
        <location evidence="1">Membrane</location>
        <topology evidence="1">Multi-pass membrane protein</topology>
    </subcellularLocation>
</comment>
<dbReference type="Proteomes" id="UP000593564">
    <property type="component" value="Unassembled WGS sequence"/>
</dbReference>
<keyword evidence="7" id="KW-0915">Sodium</keyword>
<dbReference type="EMBL" id="JACBKZ010000004">
    <property type="protein sequence ID" value="KAF5952320.1"/>
    <property type="molecule type" value="Genomic_DNA"/>
</dbReference>
<evidence type="ECO:0000256" key="2">
    <source>
        <dbReference type="ARBA" id="ARBA00022448"/>
    </source>
</evidence>
<dbReference type="GO" id="GO:0098719">
    <property type="term" value="P:sodium ion import across plasma membrane"/>
    <property type="evidence" value="ECO:0007669"/>
    <property type="project" value="TreeGrafter"/>
</dbReference>
<keyword evidence="2" id="KW-0813">Transport</keyword>
<feature type="transmembrane region" description="Helical" evidence="13">
    <location>
        <begin position="112"/>
        <end position="132"/>
    </location>
</feature>
<evidence type="ECO:0000256" key="4">
    <source>
        <dbReference type="ARBA" id="ARBA00022692"/>
    </source>
</evidence>
<evidence type="ECO:0000256" key="5">
    <source>
        <dbReference type="ARBA" id="ARBA00022958"/>
    </source>
</evidence>
<dbReference type="GO" id="GO:0015386">
    <property type="term" value="F:potassium:proton antiporter activity"/>
    <property type="evidence" value="ECO:0007669"/>
    <property type="project" value="TreeGrafter"/>
</dbReference>
<evidence type="ECO:0000256" key="1">
    <source>
        <dbReference type="ARBA" id="ARBA00004141"/>
    </source>
</evidence>
<dbReference type="Gene3D" id="6.10.140.1330">
    <property type="match status" value="1"/>
</dbReference>
<feature type="transmembrane region" description="Helical" evidence="13">
    <location>
        <begin position="232"/>
        <end position="251"/>
    </location>
</feature>
<dbReference type="PANTHER" id="PTHR10110">
    <property type="entry name" value="SODIUM/HYDROGEN EXCHANGER"/>
    <property type="match status" value="1"/>
</dbReference>
<dbReference type="GO" id="GO:0051453">
    <property type="term" value="P:regulation of intracellular pH"/>
    <property type="evidence" value="ECO:0007669"/>
    <property type="project" value="TreeGrafter"/>
</dbReference>
<keyword evidence="4 13" id="KW-0812">Transmembrane</keyword>
<keyword evidence="16" id="KW-1185">Reference proteome</keyword>
<keyword evidence="10" id="KW-0739">Sodium transport</keyword>
<reference evidence="15 16" key="2">
    <citation type="submission" date="2020-07" db="EMBL/GenBank/DDBJ databases">
        <title>Genome assembly of wild tea tree DASZ reveals pedigree and selection history of tea varieties.</title>
        <authorList>
            <person name="Zhang W."/>
        </authorList>
    </citation>
    <scope>NUCLEOTIDE SEQUENCE [LARGE SCALE GENOMIC DNA]</scope>
    <source>
        <strain evidence="16">cv. G240</strain>
        <tissue evidence="15">Leaf</tissue>
    </source>
</reference>
<proteinExistence type="predicted"/>
<protein>
    <recommendedName>
        <fullName evidence="14">Cation/H+ exchanger transmembrane domain-containing protein</fullName>
    </recommendedName>
</protein>
<keyword evidence="8" id="KW-0406">Ion transport</keyword>
<name>A0A7J7HHE9_CAMSI</name>
<dbReference type="PANTHER" id="PTHR10110:SF197">
    <property type="entry name" value="SODIUM_HYDROGEN EXCHANGER"/>
    <property type="match status" value="1"/>
</dbReference>
<keyword evidence="3" id="KW-0633">Potassium transport</keyword>
<feature type="transmembrane region" description="Helical" evidence="13">
    <location>
        <begin position="450"/>
        <end position="470"/>
    </location>
</feature>
<evidence type="ECO:0000256" key="6">
    <source>
        <dbReference type="ARBA" id="ARBA00022989"/>
    </source>
</evidence>
<keyword evidence="6 13" id="KW-1133">Transmembrane helix</keyword>
<reference evidence="16" key="1">
    <citation type="journal article" date="2020" name="Nat. Commun.">
        <title>Genome assembly of wild tea tree DASZ reveals pedigree and selection history of tea varieties.</title>
        <authorList>
            <person name="Zhang W."/>
            <person name="Zhang Y."/>
            <person name="Qiu H."/>
            <person name="Guo Y."/>
            <person name="Wan H."/>
            <person name="Zhang X."/>
            <person name="Scossa F."/>
            <person name="Alseekh S."/>
            <person name="Zhang Q."/>
            <person name="Wang P."/>
            <person name="Xu L."/>
            <person name="Schmidt M.H."/>
            <person name="Jia X."/>
            <person name="Li D."/>
            <person name="Zhu A."/>
            <person name="Guo F."/>
            <person name="Chen W."/>
            <person name="Ni D."/>
            <person name="Usadel B."/>
            <person name="Fernie A.R."/>
            <person name="Wen W."/>
        </authorList>
    </citation>
    <scope>NUCLEOTIDE SEQUENCE [LARGE SCALE GENOMIC DNA]</scope>
    <source>
        <strain evidence="16">cv. G240</strain>
    </source>
</reference>
<dbReference type="InterPro" id="IPR004709">
    <property type="entry name" value="NaH_exchanger"/>
</dbReference>
<evidence type="ECO:0000256" key="11">
    <source>
        <dbReference type="ARBA" id="ARBA00047524"/>
    </source>
</evidence>
<evidence type="ECO:0000313" key="16">
    <source>
        <dbReference type="Proteomes" id="UP000593564"/>
    </source>
</evidence>
<feature type="domain" description="Cation/H+ exchanger transmembrane" evidence="14">
    <location>
        <begin position="46"/>
        <end position="253"/>
    </location>
</feature>
<feature type="transmembrane region" description="Helical" evidence="13">
    <location>
        <begin position="57"/>
        <end position="74"/>
    </location>
</feature>
<evidence type="ECO:0000256" key="9">
    <source>
        <dbReference type="ARBA" id="ARBA00023136"/>
    </source>
</evidence>
<evidence type="ECO:0000313" key="15">
    <source>
        <dbReference type="EMBL" id="KAF5952320.1"/>
    </source>
</evidence>
<keyword evidence="5" id="KW-0630">Potassium</keyword>
<feature type="transmembrane region" description="Helical" evidence="13">
    <location>
        <begin position="271"/>
        <end position="288"/>
    </location>
</feature>
<organism evidence="15 16">
    <name type="scientific">Camellia sinensis</name>
    <name type="common">Tea plant</name>
    <name type="synonym">Thea sinensis</name>
    <dbReference type="NCBI Taxonomy" id="4442"/>
    <lineage>
        <taxon>Eukaryota</taxon>
        <taxon>Viridiplantae</taxon>
        <taxon>Streptophyta</taxon>
        <taxon>Embryophyta</taxon>
        <taxon>Tracheophyta</taxon>
        <taxon>Spermatophyta</taxon>
        <taxon>Magnoliopsida</taxon>
        <taxon>eudicotyledons</taxon>
        <taxon>Gunneridae</taxon>
        <taxon>Pentapetalae</taxon>
        <taxon>asterids</taxon>
        <taxon>Ericales</taxon>
        <taxon>Theaceae</taxon>
        <taxon>Camellia</taxon>
    </lineage>
</organism>
<feature type="transmembrane region" description="Helical" evidence="13">
    <location>
        <begin position="396"/>
        <end position="418"/>
    </location>
</feature>
<evidence type="ECO:0000256" key="7">
    <source>
        <dbReference type="ARBA" id="ARBA00023053"/>
    </source>
</evidence>
<dbReference type="Pfam" id="PF00999">
    <property type="entry name" value="Na_H_Exchanger"/>
    <property type="match status" value="2"/>
</dbReference>
<dbReference type="PRINTS" id="PR01084">
    <property type="entry name" value="NAHEXCHNGR"/>
</dbReference>
<dbReference type="InterPro" id="IPR018422">
    <property type="entry name" value="Cation/H_exchanger_CPA1"/>
</dbReference>
<feature type="transmembrane region" description="Helical" evidence="13">
    <location>
        <begin position="80"/>
        <end position="100"/>
    </location>
</feature>
<sequence>MAISETFAFLLSLPTSSSILNTDTVIAVTVFITLLCACIVIGHLLEENRWANESITALLLGLATGLVVLLITKGQSSRLLVFSEDLFFIYLLPPIIFNAGFQVKKKQFFKNFSIILMFGICGTIISFCLISVESNVTVVFVETVGAYWLFKWIGVKSLEIKDYLAIGAILSATDSVCTLQVLNQDDTPFLYSVVFGEGVVNDATSIVLFNAVQSLDVRNVDFLTALKLLGTFLYLFFTSTALGIAVSFNTANFSCISGGAFKCIYHKDTLLWKYRLIFMLTSLFFLNRHSTDREVAIMMLLAYLSYMIAELLSLSGILTIFFCGIVMSHYTWHNVTESSRLTTKHGFATISFIAETFIFLYVGMDALDIDKWRQSKARALIDDDDMGVYKVHQLQLPVSSTFFALVLVGRAAFVYPLANISNCFKRRDSSKIALKQQFSSSGTDSPERSLMITSTIIVVLFSTVVFGSITKPLIEALLLRHAKPTSVSDAGDFASLEDLRLLFLENGDPTDNGSGQTVPRRNSLRLLIAHPSSTVHYFWRKFDDRFMRPVFGGRGFVPFVPSSPTGAADETS</sequence>
<dbReference type="GO" id="GO:0015385">
    <property type="term" value="F:sodium:proton antiporter activity"/>
    <property type="evidence" value="ECO:0007669"/>
    <property type="project" value="InterPro"/>
</dbReference>
<accession>A0A7J7HHE9</accession>